<feature type="region of interest" description="Disordered" evidence="1">
    <location>
        <begin position="29"/>
        <end position="63"/>
    </location>
</feature>
<dbReference type="RefSeq" id="WP_025068180.1">
    <property type="nucleotide sequence ID" value="NZ_CAJPSO010000018.1"/>
</dbReference>
<name>A0A379E275_9BACT</name>
<proteinExistence type="predicted"/>
<gene>
    <name evidence="2" type="ORF">NCTC13067_00336</name>
</gene>
<dbReference type="EMBL" id="UGTM01000001">
    <property type="protein sequence ID" value="SUB86689.1"/>
    <property type="molecule type" value="Genomic_DNA"/>
</dbReference>
<protein>
    <submittedName>
        <fullName evidence="2">Uncharacterized protein</fullName>
    </submittedName>
</protein>
<evidence type="ECO:0000313" key="3">
    <source>
        <dbReference type="Proteomes" id="UP000255469"/>
    </source>
</evidence>
<organism evidence="2 3">
    <name type="scientific">Prevotella denticola</name>
    <dbReference type="NCBI Taxonomy" id="28129"/>
    <lineage>
        <taxon>Bacteria</taxon>
        <taxon>Pseudomonadati</taxon>
        <taxon>Bacteroidota</taxon>
        <taxon>Bacteroidia</taxon>
        <taxon>Bacteroidales</taxon>
        <taxon>Prevotellaceae</taxon>
        <taxon>Prevotella</taxon>
    </lineage>
</organism>
<evidence type="ECO:0000313" key="2">
    <source>
        <dbReference type="EMBL" id="SUB86689.1"/>
    </source>
</evidence>
<dbReference type="Proteomes" id="UP000255469">
    <property type="component" value="Unassembled WGS sequence"/>
</dbReference>
<feature type="compositionally biased region" description="Polar residues" evidence="1">
    <location>
        <begin position="52"/>
        <end position="63"/>
    </location>
</feature>
<reference evidence="2 3" key="1">
    <citation type="submission" date="2018-06" db="EMBL/GenBank/DDBJ databases">
        <authorList>
            <consortium name="Pathogen Informatics"/>
            <person name="Doyle S."/>
        </authorList>
    </citation>
    <scope>NUCLEOTIDE SEQUENCE [LARGE SCALE GENOMIC DNA]</scope>
    <source>
        <strain evidence="2 3">NCTC13067</strain>
    </source>
</reference>
<accession>A0A379E275</accession>
<evidence type="ECO:0000256" key="1">
    <source>
        <dbReference type="SAM" id="MobiDB-lite"/>
    </source>
</evidence>
<dbReference type="AlphaFoldDB" id="A0A379E275"/>
<sequence>MKKTYIQPQTEIIEAAYGEPVMEWTSTKVTDDEISDDDFNAKENPFPDYGNGDQSQHCSPWED</sequence>